<protein>
    <recommendedName>
        <fullName evidence="1">CBM6 domain-containing protein</fullName>
    </recommendedName>
</protein>
<dbReference type="SUPFAM" id="SSF49785">
    <property type="entry name" value="Galactose-binding domain-like"/>
    <property type="match status" value="1"/>
</dbReference>
<gene>
    <name evidence="2" type="ORF">DLM86_08815</name>
</gene>
<evidence type="ECO:0000259" key="1">
    <source>
        <dbReference type="PROSITE" id="PS51175"/>
    </source>
</evidence>
<comment type="caution">
    <text evidence="2">The sequence shown here is derived from an EMBL/GenBank/DDBJ whole genome shotgun (WGS) entry which is preliminary data.</text>
</comment>
<dbReference type="InterPro" id="IPR014756">
    <property type="entry name" value="Ig_E-set"/>
</dbReference>
<dbReference type="GO" id="GO:0006032">
    <property type="term" value="P:chitin catabolic process"/>
    <property type="evidence" value="ECO:0007669"/>
    <property type="project" value="InterPro"/>
</dbReference>
<dbReference type="AlphaFoldDB" id="A0A2V5KV68"/>
<accession>A0A2V5KV68</accession>
<reference evidence="2 3" key="1">
    <citation type="submission" date="2018-05" db="EMBL/GenBank/DDBJ databases">
        <title>Paenibacillus flagellatus sp. nov., isolated from selenium mineral soil.</title>
        <authorList>
            <person name="Dai X."/>
        </authorList>
    </citation>
    <scope>NUCLEOTIDE SEQUENCE [LARGE SCALE GENOMIC DNA]</scope>
    <source>
        <strain evidence="2 3">DXL2</strain>
    </source>
</reference>
<evidence type="ECO:0000313" key="3">
    <source>
        <dbReference type="Proteomes" id="UP000247476"/>
    </source>
</evidence>
<proteinExistence type="predicted"/>
<dbReference type="SUPFAM" id="SSF81296">
    <property type="entry name" value="E set domains"/>
    <property type="match status" value="2"/>
</dbReference>
<sequence>MYLFLGENAKIIVPNATGTLKLRRAGSGAATPSDQSADVDAIKAGLDVFAEAESFSAADKGIKPYPKEFLSGGSGVTGWNNLGQAISWNLNVPQAGYYDVAMKYVSGWNLNGADTKRLIQIGADVYSAEFPSTPRWGDTQEQWRVVTVHTGAYLPAGSVQLKMWNIAGVSNIDWVGLVQSKVDKSVLSAKIEAAQSLQSGEYTASTWAAVSTALNAAIAARDNPAVTRQEVDAAAAHLQAALDALVPLASGVPGKAALSSNSGYAYGLHDGNYTITMNLWWGQNGTSYTLYENGVPIDTKRLADGTPNAQTAVSTLSGKPNGTYVYTCELRNARGATACDPVTVVVKDANPGKPVLSNDNWDGNGDYLITMNMWWGTNGTQYKLYENGVLVDTQTLTAATPKAQNASTTIQGKPAGTYEYVVELSNGAGATTSQPIRIQVTRAN</sequence>
<dbReference type="EMBL" id="QJVJ01000003">
    <property type="protein sequence ID" value="PYI55977.1"/>
    <property type="molecule type" value="Genomic_DNA"/>
</dbReference>
<dbReference type="GO" id="GO:0030246">
    <property type="term" value="F:carbohydrate binding"/>
    <property type="evidence" value="ECO:0007669"/>
    <property type="project" value="InterPro"/>
</dbReference>
<evidence type="ECO:0000313" key="2">
    <source>
        <dbReference type="EMBL" id="PYI55977.1"/>
    </source>
</evidence>
<feature type="domain" description="CBM6" evidence="1">
    <location>
        <begin position="48"/>
        <end position="178"/>
    </location>
</feature>
<dbReference type="GO" id="GO:0004568">
    <property type="term" value="F:chitinase activity"/>
    <property type="evidence" value="ECO:0007669"/>
    <property type="project" value="InterPro"/>
</dbReference>
<dbReference type="PROSITE" id="PS51175">
    <property type="entry name" value="CBM6"/>
    <property type="match status" value="1"/>
</dbReference>
<dbReference type="Gene3D" id="2.60.40.10">
    <property type="entry name" value="Immunoglobulins"/>
    <property type="match status" value="2"/>
</dbReference>
<dbReference type="InterPro" id="IPR013540">
    <property type="entry name" value="ChitinaseA_N"/>
</dbReference>
<dbReference type="Proteomes" id="UP000247476">
    <property type="component" value="Unassembled WGS sequence"/>
</dbReference>
<dbReference type="InterPro" id="IPR005084">
    <property type="entry name" value="CBM6"/>
</dbReference>
<dbReference type="Gene3D" id="1.20.1270.90">
    <property type="entry name" value="AF1782-like"/>
    <property type="match status" value="1"/>
</dbReference>
<dbReference type="InterPro" id="IPR013783">
    <property type="entry name" value="Ig-like_fold"/>
</dbReference>
<dbReference type="Gene3D" id="2.60.120.260">
    <property type="entry name" value="Galactose-binding domain-like"/>
    <property type="match status" value="1"/>
</dbReference>
<keyword evidence="3" id="KW-1185">Reference proteome</keyword>
<dbReference type="OrthoDB" id="9802318at2"/>
<organism evidence="2 3">
    <name type="scientific">Paenibacillus flagellatus</name>
    <dbReference type="NCBI Taxonomy" id="2211139"/>
    <lineage>
        <taxon>Bacteria</taxon>
        <taxon>Bacillati</taxon>
        <taxon>Bacillota</taxon>
        <taxon>Bacilli</taxon>
        <taxon>Bacillales</taxon>
        <taxon>Paenibacillaceae</taxon>
        <taxon>Paenibacillus</taxon>
    </lineage>
</organism>
<name>A0A2V5KV68_9BACL</name>
<dbReference type="InterPro" id="IPR008979">
    <property type="entry name" value="Galactose-bd-like_sf"/>
</dbReference>
<dbReference type="Pfam" id="PF08329">
    <property type="entry name" value="ChitinaseA_N"/>
    <property type="match status" value="2"/>
</dbReference>